<accession>A0A6F8PSH3</accession>
<dbReference type="RefSeq" id="WP_173270166.1">
    <property type="nucleotide sequence ID" value="NZ_AP021889.1"/>
</dbReference>
<gene>
    <name evidence="2" type="ORF">THMIRHAS_04090</name>
</gene>
<name>A0A6F8PSH3_9GAMM</name>
<protein>
    <recommendedName>
        <fullName evidence="1">NERD domain-containing protein</fullName>
    </recommendedName>
</protein>
<dbReference type="EMBL" id="AP021889">
    <property type="protein sequence ID" value="BBP45036.1"/>
    <property type="molecule type" value="Genomic_DNA"/>
</dbReference>
<dbReference type="AlphaFoldDB" id="A0A6F8PSH3"/>
<evidence type="ECO:0000313" key="2">
    <source>
        <dbReference type="EMBL" id="BBP45036.1"/>
    </source>
</evidence>
<feature type="domain" description="NERD" evidence="1">
    <location>
        <begin position="41"/>
        <end position="158"/>
    </location>
</feature>
<dbReference type="KEGG" id="tse:THMIRHAS_04090"/>
<sequence length="335" mass="38048">MIIKEIESKVESLQLLESLLAGKITPNQRKNIQAEINALKKGVAGEKQAAFYINQIFSKSFKAHDIRLNVDGDIAQIDHIAMNKYGAVFLFETKNFSNDVKIDEDGIFNFYDSRKKDFRPFPSPIEQSKRHERVLRKAFEQIGFIPIGVEHFVIFDYKAKISKPKTGFDNVCYPDMLEKAHEKFVNSIDVVGAFKGLGNLALRTIKSDSLAVEESLQVLIDRFHQPAEIDYRAKFGIYLEEEAKGAESVQEVFASESQEAKEKEFTMLTLAKAAKQIGMKTKELEDILVNDGFMSRNENGFVTVTDKGKQNGIQWRKGRGGYYFLIPKDQLPKVS</sequence>
<evidence type="ECO:0000313" key="3">
    <source>
        <dbReference type="Proteomes" id="UP000501726"/>
    </source>
</evidence>
<dbReference type="Pfam" id="PF08378">
    <property type="entry name" value="NERD"/>
    <property type="match status" value="1"/>
</dbReference>
<proteinExistence type="predicted"/>
<reference evidence="3" key="1">
    <citation type="submission" date="2019-11" db="EMBL/GenBank/DDBJ databases">
        <title>Isolation and characterization of two novel species in the genus Thiomicrorhabdus.</title>
        <authorList>
            <person name="Mochizuki J."/>
            <person name="Kojima H."/>
            <person name="Fukui M."/>
        </authorList>
    </citation>
    <scope>NUCLEOTIDE SEQUENCE [LARGE SCALE GENOMIC DNA]</scope>
    <source>
        <strain evidence="3">aks77</strain>
    </source>
</reference>
<dbReference type="PROSITE" id="PS50965">
    <property type="entry name" value="NERD"/>
    <property type="match status" value="1"/>
</dbReference>
<evidence type="ECO:0000259" key="1">
    <source>
        <dbReference type="PROSITE" id="PS50965"/>
    </source>
</evidence>
<dbReference type="InterPro" id="IPR011528">
    <property type="entry name" value="NERD"/>
</dbReference>
<dbReference type="Proteomes" id="UP000501726">
    <property type="component" value="Chromosome"/>
</dbReference>
<organism evidence="2 3">
    <name type="scientific">Thiosulfatimonas sediminis</name>
    <dbReference type="NCBI Taxonomy" id="2675054"/>
    <lineage>
        <taxon>Bacteria</taxon>
        <taxon>Pseudomonadati</taxon>
        <taxon>Pseudomonadota</taxon>
        <taxon>Gammaproteobacteria</taxon>
        <taxon>Thiotrichales</taxon>
        <taxon>Piscirickettsiaceae</taxon>
        <taxon>Thiosulfatimonas</taxon>
    </lineage>
</organism>
<keyword evidence="3" id="KW-1185">Reference proteome</keyword>